<feature type="region of interest" description="Disordered" evidence="4">
    <location>
        <begin position="670"/>
        <end position="716"/>
    </location>
</feature>
<dbReference type="InterPro" id="IPR019734">
    <property type="entry name" value="TPR_rpt"/>
</dbReference>
<protein>
    <submittedName>
        <fullName evidence="5">Uncharacterized protein</fullName>
    </submittedName>
</protein>
<evidence type="ECO:0000313" key="5">
    <source>
        <dbReference type="EMBL" id="KIL58581.1"/>
    </source>
</evidence>
<dbReference type="PANTHER" id="PTHR23083">
    <property type="entry name" value="TETRATRICOPEPTIDE REPEAT PROTEIN, TPR"/>
    <property type="match status" value="1"/>
</dbReference>
<feature type="region of interest" description="Disordered" evidence="4">
    <location>
        <begin position="846"/>
        <end position="932"/>
    </location>
</feature>
<comment type="function">
    <text evidence="1">Involved in endocytosis.</text>
</comment>
<reference evidence="5 6" key="1">
    <citation type="submission" date="2014-04" db="EMBL/GenBank/DDBJ databases">
        <title>Evolutionary Origins and Diversification of the Mycorrhizal Mutualists.</title>
        <authorList>
            <consortium name="DOE Joint Genome Institute"/>
            <consortium name="Mycorrhizal Genomics Consortium"/>
            <person name="Kohler A."/>
            <person name="Kuo A."/>
            <person name="Nagy L.G."/>
            <person name="Floudas D."/>
            <person name="Copeland A."/>
            <person name="Barry K.W."/>
            <person name="Cichocki N."/>
            <person name="Veneault-Fourrey C."/>
            <person name="LaButti K."/>
            <person name="Lindquist E.A."/>
            <person name="Lipzen A."/>
            <person name="Lundell T."/>
            <person name="Morin E."/>
            <person name="Murat C."/>
            <person name="Riley R."/>
            <person name="Ohm R."/>
            <person name="Sun H."/>
            <person name="Tunlid A."/>
            <person name="Henrissat B."/>
            <person name="Grigoriev I.V."/>
            <person name="Hibbett D.S."/>
            <person name="Martin F."/>
        </authorList>
    </citation>
    <scope>NUCLEOTIDE SEQUENCE [LARGE SCALE GENOMIC DNA]</scope>
    <source>
        <strain evidence="5 6">Koide BX008</strain>
    </source>
</reference>
<dbReference type="Proteomes" id="UP000054549">
    <property type="component" value="Unassembled WGS sequence"/>
</dbReference>
<dbReference type="PROSITE" id="PS50005">
    <property type="entry name" value="TPR"/>
    <property type="match status" value="1"/>
</dbReference>
<dbReference type="OrthoDB" id="29013at2759"/>
<feature type="compositionally biased region" description="Pro residues" evidence="4">
    <location>
        <begin position="966"/>
        <end position="978"/>
    </location>
</feature>
<sequence>MSNYKETHYWTQLRTTLTAGQWAAKFPAKTPTGSPLSWPELVRKFNKHCAGFRDVSEMASYTRTLALLLASRSVDNEDDNTKSGEEFPLSLGDECVLPEEHVEEGRTAYEALKRLETRNVNSHKFVLAYYAYALRNYEECLSHLVQVQDICNIREHIPIKSATSATSATSGTLAVPAPSTRASMSMSSMGGSSYAAMLDCSLAEIKDGRGWAMTEAVRSICLEGLSYENLSPSDPQKSLSSYGAALPLIKVAASEFAFNRPTSPTAPSFRPSEPTPFMRFRELWRWVDRLIWRAIVICARTSNVLNDDTESVDSLWTWLQLYLACSVNWTPNFRSAHRSTISIIYLRALVLRHGQSLSSLPLSTTPVSSRAKKLPPWFAIARSVISSYRDILQVSTKFPRAGQHNVKVEDFVDLTAAVWEAVGAYGEHAAWLIDIMWWATRLTFNSPRVFRHLTRLLFLSGDAALGKRTLRLYAQIVGKAWQTNNAQVSEETDTSENWVELLVFGVRMLCKKAAVTQGLEGMKEAREAGQLIEKARARLDASSKKLVAYVDMAEGIWHTVMAACAEQDPFTRPERLEKAHNLFRSSVEMHSTALGYFYLALSFARAGVLQDLPQAIVYAGQAVETDATEVRYWHLLGILLSTAEQWKAAVEILERGAALDDAENFDPTNGVVDGLPVEKSNTDGLSVPTRDYPPMNGHASSSNVSTEIPDDSTLTPTRTYKEEAYRVLDRYASKLPSSSDLLGSIVDQCWPLCIDIFEHSLQLRLTQVAITEAVEGPEGADQKWVEVFAWIAAKKAAINDGEPSVDLSNKSPPIFVAPLQPSTDAHPLPENTAAAASDSPILITVAPPTEKPLEPEMLEKSKERDSSETTKDNTRVKRSMSIDRGDTSKSKKVQQLLKTGVHKGQERITTISKKIGHGVTRGPRRTNSTPDLRAVLQPTLYQASSIHSRRRVGSIFHQQDRTPTESPTPPPPPPPVPPVGQTKKDAKEAKENKMLSDVWLMSAATFRRLGKIDQAKGAIQEAEVRDEGNPAVWVQLALYYLALGQRQHALDALQKALFVSSEDVSATVHLARLHLMPEGSASEVKQEDIDLAAGLLSHLTRGVAWDVPEAWYFLAKAYGMQGRRDRERECLAFALELSEHRGVREISSAIGWCI</sequence>
<keyword evidence="3" id="KW-0802">TPR repeat</keyword>
<gene>
    <name evidence="5" type="ORF">M378DRAFT_86295</name>
</gene>
<evidence type="ECO:0000256" key="2">
    <source>
        <dbReference type="ARBA" id="ARBA00038251"/>
    </source>
</evidence>
<evidence type="ECO:0000256" key="3">
    <source>
        <dbReference type="PROSITE-ProRule" id="PRU00339"/>
    </source>
</evidence>
<dbReference type="InterPro" id="IPR051722">
    <property type="entry name" value="Endocytosis_PI4K-reg_protein"/>
</dbReference>
<accession>A0A0C2WPE7</accession>
<feature type="compositionally biased region" description="Basic and acidic residues" evidence="4">
    <location>
        <begin position="851"/>
        <end position="889"/>
    </location>
</feature>
<feature type="region of interest" description="Disordered" evidence="4">
    <location>
        <begin position="820"/>
        <end position="839"/>
    </location>
</feature>
<name>A0A0C2WPE7_AMAMK</name>
<evidence type="ECO:0000256" key="4">
    <source>
        <dbReference type="SAM" id="MobiDB-lite"/>
    </source>
</evidence>
<dbReference type="HOGENOM" id="CLU_004745_0_0_1"/>
<organism evidence="5 6">
    <name type="scientific">Amanita muscaria (strain Koide BX008)</name>
    <dbReference type="NCBI Taxonomy" id="946122"/>
    <lineage>
        <taxon>Eukaryota</taxon>
        <taxon>Fungi</taxon>
        <taxon>Dikarya</taxon>
        <taxon>Basidiomycota</taxon>
        <taxon>Agaricomycotina</taxon>
        <taxon>Agaricomycetes</taxon>
        <taxon>Agaricomycetidae</taxon>
        <taxon>Agaricales</taxon>
        <taxon>Pluteineae</taxon>
        <taxon>Amanitaceae</taxon>
        <taxon>Amanita</taxon>
    </lineage>
</organism>
<dbReference type="InParanoid" id="A0A0C2WPE7"/>
<proteinExistence type="inferred from homology"/>
<evidence type="ECO:0000256" key="1">
    <source>
        <dbReference type="ARBA" id="ARBA00002550"/>
    </source>
</evidence>
<feature type="region of interest" description="Disordered" evidence="4">
    <location>
        <begin position="958"/>
        <end position="991"/>
    </location>
</feature>
<dbReference type="InterPro" id="IPR011990">
    <property type="entry name" value="TPR-like_helical_dom_sf"/>
</dbReference>
<dbReference type="SMART" id="SM00028">
    <property type="entry name" value="TPR"/>
    <property type="match status" value="4"/>
</dbReference>
<feature type="compositionally biased region" description="Polar residues" evidence="4">
    <location>
        <begin position="698"/>
        <end position="716"/>
    </location>
</feature>
<dbReference type="AlphaFoldDB" id="A0A0C2WPE7"/>
<dbReference type="EMBL" id="KN818334">
    <property type="protein sequence ID" value="KIL58581.1"/>
    <property type="molecule type" value="Genomic_DNA"/>
</dbReference>
<feature type="compositionally biased region" description="Basic and acidic residues" evidence="4">
    <location>
        <begin position="982"/>
        <end position="991"/>
    </location>
</feature>
<dbReference type="STRING" id="946122.A0A0C2WPE7"/>
<evidence type="ECO:0000313" key="6">
    <source>
        <dbReference type="Proteomes" id="UP000054549"/>
    </source>
</evidence>
<dbReference type="SUPFAM" id="SSF48452">
    <property type="entry name" value="TPR-like"/>
    <property type="match status" value="2"/>
</dbReference>
<dbReference type="Gene3D" id="1.25.40.10">
    <property type="entry name" value="Tetratricopeptide repeat domain"/>
    <property type="match status" value="2"/>
</dbReference>
<dbReference type="PANTHER" id="PTHR23083:SF464">
    <property type="entry name" value="TETRATRICOPEPTIDE REPEAT DOMAIN 7, ISOFORM A"/>
    <property type="match status" value="1"/>
</dbReference>
<keyword evidence="6" id="KW-1185">Reference proteome</keyword>
<feature type="repeat" description="TPR" evidence="3">
    <location>
        <begin position="1030"/>
        <end position="1063"/>
    </location>
</feature>
<comment type="similarity">
    <text evidence="2">Belongs to the YPP1 family.</text>
</comment>